<reference evidence="10" key="3">
    <citation type="submission" date="2015-06" db="UniProtKB">
        <authorList>
            <consortium name="EnsemblMetazoa"/>
        </authorList>
    </citation>
    <scope>IDENTIFICATION</scope>
</reference>
<evidence type="ECO:0000313" key="9">
    <source>
        <dbReference type="EMBL" id="ESN91778.1"/>
    </source>
</evidence>
<dbReference type="EMBL" id="AMQM01002190">
    <property type="status" value="NOT_ANNOTATED_CDS"/>
    <property type="molecule type" value="Genomic_DNA"/>
</dbReference>
<dbReference type="PROSITE" id="PS50888">
    <property type="entry name" value="BHLH"/>
    <property type="match status" value="1"/>
</dbReference>
<keyword evidence="6" id="KW-0539">Nucleus</keyword>
<dbReference type="PRINTS" id="PR00044">
    <property type="entry name" value="LEUZIPPRMYC"/>
</dbReference>
<dbReference type="AlphaFoldDB" id="T1EIS9"/>
<sequence>KRAQHNVLERKRRSTLKELFFSLRDAVPSMKGNGKFSKVSILENATTHINCQEMDLQRLDEEFARLKRENAELQ</sequence>
<evidence type="ECO:0000259" key="8">
    <source>
        <dbReference type="PROSITE" id="PS50888"/>
    </source>
</evidence>
<keyword evidence="2" id="KW-0805">Transcription regulation</keyword>
<reference evidence="11" key="1">
    <citation type="submission" date="2012-12" db="EMBL/GenBank/DDBJ databases">
        <authorList>
            <person name="Hellsten U."/>
            <person name="Grimwood J."/>
            <person name="Chapman J.A."/>
            <person name="Shapiro H."/>
            <person name="Aerts A."/>
            <person name="Otillar R.P."/>
            <person name="Terry A.Y."/>
            <person name="Boore J.L."/>
            <person name="Simakov O."/>
            <person name="Marletaz F."/>
            <person name="Cho S.-J."/>
            <person name="Edsinger-Gonzales E."/>
            <person name="Havlak P."/>
            <person name="Kuo D.-H."/>
            <person name="Larsson T."/>
            <person name="Lv J."/>
            <person name="Arendt D."/>
            <person name="Savage R."/>
            <person name="Osoegawa K."/>
            <person name="de Jong P."/>
            <person name="Lindberg D.R."/>
            <person name="Seaver E.C."/>
            <person name="Weisblat D.A."/>
            <person name="Putnam N.H."/>
            <person name="Grigoriev I.V."/>
            <person name="Rokhsar D.S."/>
        </authorList>
    </citation>
    <scope>NUCLEOTIDE SEQUENCE</scope>
</reference>
<dbReference type="InterPro" id="IPR011598">
    <property type="entry name" value="bHLH_dom"/>
</dbReference>
<dbReference type="FunFam" id="4.10.280.10:FF:000019">
    <property type="entry name" value="Myc proto-oncogene protein"/>
    <property type="match status" value="1"/>
</dbReference>
<dbReference type="EnsemblMetazoa" id="HelroT138301">
    <property type="protein sequence ID" value="HelroP138301"/>
    <property type="gene ID" value="HelroG138301"/>
</dbReference>
<gene>
    <name evidence="10" type="primary">20196479</name>
    <name evidence="9" type="ORF">HELRODRAFT_138301</name>
</gene>
<evidence type="ECO:0000256" key="2">
    <source>
        <dbReference type="ARBA" id="ARBA00023015"/>
    </source>
</evidence>
<dbReference type="CTD" id="20196479"/>
<feature type="coiled-coil region" evidence="7">
    <location>
        <begin position="42"/>
        <end position="69"/>
    </location>
</feature>
<evidence type="ECO:0000256" key="6">
    <source>
        <dbReference type="ARBA" id="ARBA00023242"/>
    </source>
</evidence>
<protein>
    <recommendedName>
        <fullName evidence="8">BHLH domain-containing protein</fullName>
    </recommendedName>
</protein>
<dbReference type="Proteomes" id="UP000015101">
    <property type="component" value="Unassembled WGS sequence"/>
</dbReference>
<dbReference type="PANTHER" id="PTHR10328:SF3">
    <property type="entry name" value="PROTEIN MAX"/>
    <property type="match status" value="1"/>
</dbReference>
<evidence type="ECO:0000256" key="7">
    <source>
        <dbReference type="SAM" id="Coils"/>
    </source>
</evidence>
<dbReference type="InterPro" id="IPR002418">
    <property type="entry name" value="Tscrpt_reg_Myc"/>
</dbReference>
<dbReference type="SMART" id="SM00353">
    <property type="entry name" value="HLH"/>
    <property type="match status" value="1"/>
</dbReference>
<evidence type="ECO:0000256" key="3">
    <source>
        <dbReference type="ARBA" id="ARBA00023125"/>
    </source>
</evidence>
<evidence type="ECO:0000313" key="11">
    <source>
        <dbReference type="Proteomes" id="UP000015101"/>
    </source>
</evidence>
<dbReference type="KEGG" id="hro:HELRODRAFT_138301"/>
<dbReference type="InParanoid" id="T1EIS9"/>
<comment type="similarity">
    <text evidence="1">Belongs to the MAX family.</text>
</comment>
<dbReference type="Gene3D" id="4.10.280.10">
    <property type="entry name" value="Helix-loop-helix DNA-binding domain"/>
    <property type="match status" value="1"/>
</dbReference>
<keyword evidence="5" id="KW-0804">Transcription</keyword>
<proteinExistence type="inferred from homology"/>
<organism evidence="10 11">
    <name type="scientific">Helobdella robusta</name>
    <name type="common">Californian leech</name>
    <dbReference type="NCBI Taxonomy" id="6412"/>
    <lineage>
        <taxon>Eukaryota</taxon>
        <taxon>Metazoa</taxon>
        <taxon>Spiralia</taxon>
        <taxon>Lophotrochozoa</taxon>
        <taxon>Annelida</taxon>
        <taxon>Clitellata</taxon>
        <taxon>Hirudinea</taxon>
        <taxon>Rhynchobdellida</taxon>
        <taxon>Glossiphoniidae</taxon>
        <taxon>Helobdella</taxon>
    </lineage>
</organism>
<dbReference type="HOGENOM" id="CLU_109424_3_1_1"/>
<evidence type="ECO:0000256" key="5">
    <source>
        <dbReference type="ARBA" id="ARBA00023163"/>
    </source>
</evidence>
<keyword evidence="3" id="KW-0238">DNA-binding</keyword>
<reference evidence="9 11" key="2">
    <citation type="journal article" date="2013" name="Nature">
        <title>Insights into bilaterian evolution from three spiralian genomes.</title>
        <authorList>
            <person name="Simakov O."/>
            <person name="Marletaz F."/>
            <person name="Cho S.J."/>
            <person name="Edsinger-Gonzales E."/>
            <person name="Havlak P."/>
            <person name="Hellsten U."/>
            <person name="Kuo D.H."/>
            <person name="Larsson T."/>
            <person name="Lv J."/>
            <person name="Arendt D."/>
            <person name="Savage R."/>
            <person name="Osoegawa K."/>
            <person name="de Jong P."/>
            <person name="Grimwood J."/>
            <person name="Chapman J.A."/>
            <person name="Shapiro H."/>
            <person name="Aerts A."/>
            <person name="Otillar R.P."/>
            <person name="Terry A.Y."/>
            <person name="Boore J.L."/>
            <person name="Grigoriev I.V."/>
            <person name="Lindberg D.R."/>
            <person name="Seaver E.C."/>
            <person name="Weisblat D.A."/>
            <person name="Putnam N.H."/>
            <person name="Rokhsar D.S."/>
        </authorList>
    </citation>
    <scope>NUCLEOTIDE SEQUENCE</scope>
</reference>
<dbReference type="STRING" id="6412.T1EIS9"/>
<dbReference type="OrthoDB" id="5964374at2759"/>
<dbReference type="RefSeq" id="XP_009030581.1">
    <property type="nucleotide sequence ID" value="XM_009032333.1"/>
</dbReference>
<dbReference type="GO" id="GO:0003677">
    <property type="term" value="F:DNA binding"/>
    <property type="evidence" value="ECO:0007669"/>
    <property type="project" value="UniProtKB-KW"/>
</dbReference>
<dbReference type="eggNOG" id="KOG2483">
    <property type="taxonomic scope" value="Eukaryota"/>
</dbReference>
<accession>T1EIS9</accession>
<dbReference type="EMBL" id="KB097700">
    <property type="protein sequence ID" value="ESN91778.1"/>
    <property type="molecule type" value="Genomic_DNA"/>
</dbReference>
<name>T1EIS9_HELRO</name>
<feature type="domain" description="BHLH" evidence="8">
    <location>
        <begin position="1"/>
        <end position="52"/>
    </location>
</feature>
<keyword evidence="4" id="KW-0010">Activator</keyword>
<dbReference type="OMA" id="TTHINCQ"/>
<evidence type="ECO:0000313" key="10">
    <source>
        <dbReference type="EnsemblMetazoa" id="HelroP138301"/>
    </source>
</evidence>
<evidence type="ECO:0000256" key="1">
    <source>
        <dbReference type="ARBA" id="ARBA00007628"/>
    </source>
</evidence>
<keyword evidence="11" id="KW-1185">Reference proteome</keyword>
<dbReference type="GO" id="GO:0046983">
    <property type="term" value="F:protein dimerization activity"/>
    <property type="evidence" value="ECO:0007669"/>
    <property type="project" value="InterPro"/>
</dbReference>
<keyword evidence="7" id="KW-0175">Coiled coil</keyword>
<dbReference type="InterPro" id="IPR036638">
    <property type="entry name" value="HLH_DNA-bd_sf"/>
</dbReference>
<dbReference type="Pfam" id="PF00010">
    <property type="entry name" value="HLH"/>
    <property type="match status" value="1"/>
</dbReference>
<dbReference type="SUPFAM" id="SSF47459">
    <property type="entry name" value="HLH, helix-loop-helix DNA-binding domain"/>
    <property type="match status" value="1"/>
</dbReference>
<dbReference type="GeneID" id="20196479"/>
<dbReference type="GO" id="GO:0003700">
    <property type="term" value="F:DNA-binding transcription factor activity"/>
    <property type="evidence" value="ECO:0007669"/>
    <property type="project" value="InterPro"/>
</dbReference>
<dbReference type="PANTHER" id="PTHR10328">
    <property type="entry name" value="PROTEIN MAX MYC-ASSOCIATED FACTOR X"/>
    <property type="match status" value="1"/>
</dbReference>
<evidence type="ECO:0000256" key="4">
    <source>
        <dbReference type="ARBA" id="ARBA00023159"/>
    </source>
</evidence>